<keyword evidence="8" id="KW-1185">Reference proteome</keyword>
<dbReference type="Gene3D" id="3.40.50.300">
    <property type="entry name" value="P-loop containing nucleotide triphosphate hydrolases"/>
    <property type="match status" value="1"/>
</dbReference>
<dbReference type="GO" id="GO:0043190">
    <property type="term" value="C:ATP-binding cassette (ABC) transporter complex"/>
    <property type="evidence" value="ECO:0007669"/>
    <property type="project" value="InterPro"/>
</dbReference>
<dbReference type="SMART" id="SM00382">
    <property type="entry name" value="AAA"/>
    <property type="match status" value="1"/>
</dbReference>
<evidence type="ECO:0000256" key="4">
    <source>
        <dbReference type="ARBA" id="ARBA00022741"/>
    </source>
</evidence>
<dbReference type="EMBL" id="FBWK01000050">
    <property type="protein sequence ID" value="CUX57383.1"/>
    <property type="molecule type" value="Genomic_DNA"/>
</dbReference>
<dbReference type="FunFam" id="3.40.50.300:FF:000042">
    <property type="entry name" value="Maltose/maltodextrin ABC transporter, ATP-binding protein"/>
    <property type="match status" value="1"/>
</dbReference>
<protein>
    <submittedName>
        <fullName evidence="7">Spermidine/putrescine import ATP-binding protein PotA</fullName>
        <ecNumber evidence="7">3.6.3.31</ecNumber>
    </submittedName>
</protein>
<dbReference type="PROSITE" id="PS50893">
    <property type="entry name" value="ABC_TRANSPORTER_2"/>
    <property type="match status" value="1"/>
</dbReference>
<dbReference type="GO" id="GO:0005524">
    <property type="term" value="F:ATP binding"/>
    <property type="evidence" value="ECO:0007669"/>
    <property type="project" value="UniProtKB-KW"/>
</dbReference>
<dbReference type="InterPro" id="IPR050093">
    <property type="entry name" value="ABC_SmlMolc_Importer"/>
</dbReference>
<keyword evidence="7" id="KW-0378">Hydrolase</keyword>
<dbReference type="InterPro" id="IPR003593">
    <property type="entry name" value="AAA+_ATPase"/>
</dbReference>
<keyword evidence="5 7" id="KW-0067">ATP-binding</keyword>
<sequence length="333" mass="36153">MTHLAIHNISAIYGNATVLDAIELGIDTGEMHVLLGPSGCGKTTLLRSIAGLVSPSSGSITLDGRRIDTLPPKDRGIGMVFQHYALFPNMTVRQNLAFGLEQRRLAKKTIDDKVSSALETVSLSDRADRRPHQLSGGQKQRVALARALVLEPKLLLLDEPLSALDAQIRKRLRDELKRIQRESGLTSIFVTHDQDEALSLGDRISVMNAGRIAQTASPQELYYRPADLFVAGFIGDANIITAEDMSRITGNHFERTCIIPPHAFTIGNAADGNGVAFTAEVKDISIVGPTVRYQLDASGVALKVEHASAQDALYPPPGQHVTLSVAERQLHYI</sequence>
<dbReference type="Pfam" id="PF08402">
    <property type="entry name" value="TOBE_2"/>
    <property type="match status" value="1"/>
</dbReference>
<dbReference type="EC" id="3.6.3.31" evidence="7"/>
<evidence type="ECO:0000256" key="5">
    <source>
        <dbReference type="ARBA" id="ARBA00022840"/>
    </source>
</evidence>
<dbReference type="AlphaFoldDB" id="A0A1S7RTS5"/>
<dbReference type="Proteomes" id="UP000191988">
    <property type="component" value="Unassembled WGS sequence"/>
</dbReference>
<dbReference type="Pfam" id="PF00005">
    <property type="entry name" value="ABC_tran"/>
    <property type="match status" value="1"/>
</dbReference>
<dbReference type="InterPro" id="IPR027417">
    <property type="entry name" value="P-loop_NTPase"/>
</dbReference>
<dbReference type="GO" id="GO:0140359">
    <property type="term" value="F:ABC-type transporter activity"/>
    <property type="evidence" value="ECO:0007669"/>
    <property type="project" value="UniProtKB-ARBA"/>
</dbReference>
<gene>
    <name evidence="7" type="primary">potA</name>
    <name evidence="7" type="ORF">AGR3A_Lc140349</name>
</gene>
<keyword evidence="4" id="KW-0547">Nucleotide-binding</keyword>
<evidence type="ECO:0000313" key="8">
    <source>
        <dbReference type="Proteomes" id="UP000191988"/>
    </source>
</evidence>
<dbReference type="InterPro" id="IPR013611">
    <property type="entry name" value="Transp-assoc_OB_typ2"/>
</dbReference>
<dbReference type="InterPro" id="IPR017871">
    <property type="entry name" value="ABC_transporter-like_CS"/>
</dbReference>
<dbReference type="PROSITE" id="PS00211">
    <property type="entry name" value="ABC_TRANSPORTER_1"/>
    <property type="match status" value="1"/>
</dbReference>
<dbReference type="PANTHER" id="PTHR42781:SF4">
    <property type="entry name" value="SPERMIDINE_PUTRESCINE IMPORT ATP-BINDING PROTEIN POTA"/>
    <property type="match status" value="1"/>
</dbReference>
<comment type="similarity">
    <text evidence="2">Belongs to the ABC transporter superfamily.</text>
</comment>
<dbReference type="Gene3D" id="2.40.50.100">
    <property type="match status" value="1"/>
</dbReference>
<dbReference type="SUPFAM" id="SSF52540">
    <property type="entry name" value="P-loop containing nucleoside triphosphate hydrolases"/>
    <property type="match status" value="1"/>
</dbReference>
<dbReference type="RefSeq" id="WP_046800986.1">
    <property type="nucleotide sequence ID" value="NZ_LT009724.1"/>
</dbReference>
<keyword evidence="3" id="KW-0813">Transport</keyword>
<dbReference type="PANTHER" id="PTHR42781">
    <property type="entry name" value="SPERMIDINE/PUTRESCINE IMPORT ATP-BINDING PROTEIN POTA"/>
    <property type="match status" value="1"/>
</dbReference>
<evidence type="ECO:0000313" key="7">
    <source>
        <dbReference type="EMBL" id="CUX57383.1"/>
    </source>
</evidence>
<reference evidence="8" key="1">
    <citation type="submission" date="2016-01" db="EMBL/GenBank/DDBJ databases">
        <authorList>
            <person name="Regsiter A."/>
            <person name="william w."/>
        </authorList>
    </citation>
    <scope>NUCLEOTIDE SEQUENCE [LARGE SCALE GENOMIC DNA]</scope>
    <source>
        <strain evidence="8">CFBP 6623</strain>
    </source>
</reference>
<feature type="domain" description="ABC transporter" evidence="6">
    <location>
        <begin position="4"/>
        <end position="234"/>
    </location>
</feature>
<organism evidence="7 8">
    <name type="scientific">Agrobacterium tomkonis CFBP 6623</name>
    <dbReference type="NCBI Taxonomy" id="1183432"/>
    <lineage>
        <taxon>Bacteria</taxon>
        <taxon>Pseudomonadati</taxon>
        <taxon>Pseudomonadota</taxon>
        <taxon>Alphaproteobacteria</taxon>
        <taxon>Hyphomicrobiales</taxon>
        <taxon>Rhizobiaceae</taxon>
        <taxon>Rhizobium/Agrobacterium group</taxon>
        <taxon>Agrobacterium</taxon>
        <taxon>Agrobacterium tumefaciens complex</taxon>
    </lineage>
</organism>
<dbReference type="STRING" id="1183432.AGR3A_Lc140349"/>
<dbReference type="InterPro" id="IPR003439">
    <property type="entry name" value="ABC_transporter-like_ATP-bd"/>
</dbReference>
<evidence type="ECO:0000259" key="6">
    <source>
        <dbReference type="PROSITE" id="PS50893"/>
    </source>
</evidence>
<dbReference type="GO" id="GO:0016887">
    <property type="term" value="F:ATP hydrolysis activity"/>
    <property type="evidence" value="ECO:0007669"/>
    <property type="project" value="InterPro"/>
</dbReference>
<evidence type="ECO:0000256" key="3">
    <source>
        <dbReference type="ARBA" id="ARBA00022448"/>
    </source>
</evidence>
<comment type="subcellular location">
    <subcellularLocation>
        <location evidence="1">Cell inner membrane</location>
        <topology evidence="1">Peripheral membrane protein</topology>
    </subcellularLocation>
</comment>
<proteinExistence type="inferred from homology"/>
<evidence type="ECO:0000256" key="2">
    <source>
        <dbReference type="ARBA" id="ARBA00005417"/>
    </source>
</evidence>
<accession>A0A1S7RTS5</accession>
<evidence type="ECO:0000256" key="1">
    <source>
        <dbReference type="ARBA" id="ARBA00004417"/>
    </source>
</evidence>
<name>A0A1S7RTS5_9HYPH</name>